<proteinExistence type="predicted"/>
<dbReference type="EMBL" id="LBWP01000024">
    <property type="protein sequence ID" value="KKR10031.1"/>
    <property type="molecule type" value="Genomic_DNA"/>
</dbReference>
<evidence type="ECO:0000259" key="1">
    <source>
        <dbReference type="Pfam" id="PF08241"/>
    </source>
</evidence>
<evidence type="ECO:0000313" key="2">
    <source>
        <dbReference type="EMBL" id="KKR10031.1"/>
    </source>
</evidence>
<protein>
    <submittedName>
        <fullName evidence="2">Methyltransferase domain protein</fullName>
    </submittedName>
</protein>
<dbReference type="CDD" id="cd02440">
    <property type="entry name" value="AdoMet_MTases"/>
    <property type="match status" value="1"/>
</dbReference>
<sequence length="514" mass="57705">MVLVFKMYTNAFFKINDPNSTSVANIPIHSSWWSRQYEYPWAFEFAKPGLTVADMGCGYTYRPFKNMLATVCKKVYAVDSRKEALSMKIAEKNIDFVLADFTKPLTTIIPTKLDHIFCLSVLEEGVNLQKALEQFKKLLKADGLIILTFDVIANPDKPVGKYQGVNLDKFFKAVKKVNLKVVGGMDFSLERRLTHPEWNLSPFHCVLCRADYPYKFKHHQKTSSVLRWVKKNYIKGNGIASWPGYSAYPEVTGYLIPTLLSHGEVNLARKLANWLVKVQDKSGGFLGLDGKLRSFDTAAALRGLEIAVGYFSDKELAKAVDSAGKWIVENTLSEDGRIFSQPDKKELCNYSLRVNGILDIKARWIDNRNPSWPFLSHADRSHYIAYALEGFLALGLDSEAKKVLANVEKGVIGPGFIAYQVGENWTPQAKYACYTATAQVGLLLTRLGIKSELQKTFLGNLFNALDKNGGLPARNGSMATSWTAKWLLDFEDAFFDAEVVNFLNQLSKYALQGT</sequence>
<dbReference type="Gene3D" id="1.50.10.20">
    <property type="match status" value="1"/>
</dbReference>
<dbReference type="SUPFAM" id="SSF48239">
    <property type="entry name" value="Terpenoid cyclases/Protein prenyltransferases"/>
    <property type="match status" value="1"/>
</dbReference>
<dbReference type="Proteomes" id="UP000034246">
    <property type="component" value="Unassembled WGS sequence"/>
</dbReference>
<dbReference type="Pfam" id="PF08241">
    <property type="entry name" value="Methyltransf_11"/>
    <property type="match status" value="1"/>
</dbReference>
<dbReference type="GO" id="GO:0008757">
    <property type="term" value="F:S-adenosylmethionine-dependent methyltransferase activity"/>
    <property type="evidence" value="ECO:0007669"/>
    <property type="project" value="InterPro"/>
</dbReference>
<organism evidence="2 3">
    <name type="scientific">Candidatus Woesebacteria bacterium GW2011_GWA1_39_21</name>
    <dbReference type="NCBI Taxonomy" id="1618550"/>
    <lineage>
        <taxon>Bacteria</taxon>
        <taxon>Candidatus Woeseibacteriota</taxon>
    </lineage>
</organism>
<dbReference type="Gene3D" id="3.40.50.150">
    <property type="entry name" value="Vaccinia Virus protein VP39"/>
    <property type="match status" value="1"/>
</dbReference>
<dbReference type="InterPro" id="IPR029063">
    <property type="entry name" value="SAM-dependent_MTases_sf"/>
</dbReference>
<keyword evidence="2" id="KW-0808">Transferase</keyword>
<name>A0A0G0NB24_9BACT</name>
<dbReference type="AlphaFoldDB" id="A0A0G0NB24"/>
<dbReference type="SUPFAM" id="SSF53335">
    <property type="entry name" value="S-adenosyl-L-methionine-dependent methyltransferases"/>
    <property type="match status" value="1"/>
</dbReference>
<accession>A0A0G0NB24</accession>
<dbReference type="STRING" id="1618550.UT39_C0024G0010"/>
<gene>
    <name evidence="2" type="ORF">UT39_C0024G0010</name>
</gene>
<dbReference type="InterPro" id="IPR008930">
    <property type="entry name" value="Terpenoid_cyclase/PrenylTrfase"/>
</dbReference>
<dbReference type="InterPro" id="IPR013216">
    <property type="entry name" value="Methyltransf_11"/>
</dbReference>
<comment type="caution">
    <text evidence="2">The sequence shown here is derived from an EMBL/GenBank/DDBJ whole genome shotgun (WGS) entry which is preliminary data.</text>
</comment>
<dbReference type="PATRIC" id="fig|1618550.3.peg.1107"/>
<dbReference type="GO" id="GO:0032259">
    <property type="term" value="P:methylation"/>
    <property type="evidence" value="ECO:0007669"/>
    <property type="project" value="UniProtKB-KW"/>
</dbReference>
<evidence type="ECO:0000313" key="3">
    <source>
        <dbReference type="Proteomes" id="UP000034246"/>
    </source>
</evidence>
<feature type="domain" description="Methyltransferase type 11" evidence="1">
    <location>
        <begin position="54"/>
        <end position="147"/>
    </location>
</feature>
<keyword evidence="2" id="KW-0489">Methyltransferase</keyword>
<reference evidence="2 3" key="1">
    <citation type="journal article" date="2015" name="Nature">
        <title>rRNA introns, odd ribosomes, and small enigmatic genomes across a large radiation of phyla.</title>
        <authorList>
            <person name="Brown C.T."/>
            <person name="Hug L.A."/>
            <person name="Thomas B.C."/>
            <person name="Sharon I."/>
            <person name="Castelle C.J."/>
            <person name="Singh A."/>
            <person name="Wilkins M.J."/>
            <person name="Williams K.H."/>
            <person name="Banfield J.F."/>
        </authorList>
    </citation>
    <scope>NUCLEOTIDE SEQUENCE [LARGE SCALE GENOMIC DNA]</scope>
</reference>